<dbReference type="Proteomes" id="UP001153714">
    <property type="component" value="Chromosome 2"/>
</dbReference>
<dbReference type="EMBL" id="OU893333">
    <property type="protein sequence ID" value="CAG9788511.1"/>
    <property type="molecule type" value="Genomic_DNA"/>
</dbReference>
<dbReference type="OrthoDB" id="7399792at2759"/>
<organism evidence="1 2">
    <name type="scientific">Diatraea saccharalis</name>
    <name type="common">sugarcane borer</name>
    <dbReference type="NCBI Taxonomy" id="40085"/>
    <lineage>
        <taxon>Eukaryota</taxon>
        <taxon>Metazoa</taxon>
        <taxon>Ecdysozoa</taxon>
        <taxon>Arthropoda</taxon>
        <taxon>Hexapoda</taxon>
        <taxon>Insecta</taxon>
        <taxon>Pterygota</taxon>
        <taxon>Neoptera</taxon>
        <taxon>Endopterygota</taxon>
        <taxon>Lepidoptera</taxon>
        <taxon>Glossata</taxon>
        <taxon>Ditrysia</taxon>
        <taxon>Pyraloidea</taxon>
        <taxon>Crambidae</taxon>
        <taxon>Crambinae</taxon>
        <taxon>Diatraea</taxon>
    </lineage>
</organism>
<evidence type="ECO:0000313" key="1">
    <source>
        <dbReference type="EMBL" id="CAG9788511.1"/>
    </source>
</evidence>
<name>A0A9N9R274_9NEOP</name>
<gene>
    <name evidence="1" type="ORF">DIATSA_LOCUS6308</name>
</gene>
<reference evidence="1" key="1">
    <citation type="submission" date="2021-12" db="EMBL/GenBank/DDBJ databases">
        <authorList>
            <person name="King R."/>
        </authorList>
    </citation>
    <scope>NUCLEOTIDE SEQUENCE</scope>
</reference>
<dbReference type="AlphaFoldDB" id="A0A9N9R274"/>
<reference evidence="1" key="2">
    <citation type="submission" date="2022-10" db="EMBL/GenBank/DDBJ databases">
        <authorList>
            <consortium name="ENA_rothamsted_submissions"/>
            <consortium name="culmorum"/>
            <person name="King R."/>
        </authorList>
    </citation>
    <scope>NUCLEOTIDE SEQUENCE</scope>
</reference>
<protein>
    <submittedName>
        <fullName evidence="1">Uncharacterized protein</fullName>
    </submittedName>
</protein>
<sequence length="115" mass="13534">MTKFRLFIQISTFNVIIFYLQLNFRPFKDKMKQLKSGCQICKRHSCVDDKVPKIKCRINTDAVRVTRSVTKLMEALNNFIILEIYRCMPLLGNENEIVPDWNVHIVHYAIVLTNS</sequence>
<proteinExistence type="predicted"/>
<keyword evidence="2" id="KW-1185">Reference proteome</keyword>
<accession>A0A9N9R274</accession>
<evidence type="ECO:0000313" key="2">
    <source>
        <dbReference type="Proteomes" id="UP001153714"/>
    </source>
</evidence>